<dbReference type="GO" id="GO:0071111">
    <property type="term" value="F:cyclic-guanylate-specific phosphodiesterase activity"/>
    <property type="evidence" value="ECO:0007669"/>
    <property type="project" value="InterPro"/>
</dbReference>
<name>A0A6A7XXT3_9HYPH</name>
<comment type="caution">
    <text evidence="3">The sequence shown here is derived from an EMBL/GenBank/DDBJ whole genome shotgun (WGS) entry which is preliminary data.</text>
</comment>
<sequence length="336" mass="36322">MSRLRRSYSSASGRGRQHSPHLPHCAARGNCLRPRPAIGSESVGAAHPRIVPARTESRGPRIARRLSSRSDKDRAGAGPTGAQPAGEGRRVGEKARAGRDVGFPFEIAFQPIVDVLDRTIWAYEALARGGQGESAHWVLAHVNDENGRAFDEGSIARAMQRAMAEDLGGRLHVNIRPSAIEHAVVSVDTIIEAASGLGFEPSRLTLELTEGERPLERSSLAALAVACRPHGIRTALDDLGAGHGDLNLLADFQPDYVKIGRYLVADIDSDRARRAIVSGLLAMCRTLGIEPIGEGVERPEELKVLRDLGVSKVQGFLFAYPEIDRAEFDEVVFPTI</sequence>
<dbReference type="Gene3D" id="3.20.20.450">
    <property type="entry name" value="EAL domain"/>
    <property type="match status" value="1"/>
</dbReference>
<proteinExistence type="predicted"/>
<organism evidence="3 4">
    <name type="scientific">Segnochrobactrum spirostomi</name>
    <dbReference type="NCBI Taxonomy" id="2608987"/>
    <lineage>
        <taxon>Bacteria</taxon>
        <taxon>Pseudomonadati</taxon>
        <taxon>Pseudomonadota</taxon>
        <taxon>Alphaproteobacteria</taxon>
        <taxon>Hyphomicrobiales</taxon>
        <taxon>Segnochrobactraceae</taxon>
        <taxon>Segnochrobactrum</taxon>
    </lineage>
</organism>
<dbReference type="PANTHER" id="PTHR33121:SF15">
    <property type="entry name" value="BLUE LIGHT- AND TEMPERATURE-REGULATED ANTIREPRESSOR BLUF"/>
    <property type="match status" value="1"/>
</dbReference>
<feature type="region of interest" description="Disordered" evidence="1">
    <location>
        <begin position="1"/>
        <end position="95"/>
    </location>
</feature>
<evidence type="ECO:0000259" key="2">
    <source>
        <dbReference type="PROSITE" id="PS50883"/>
    </source>
</evidence>
<keyword evidence="4" id="KW-1185">Reference proteome</keyword>
<evidence type="ECO:0000313" key="3">
    <source>
        <dbReference type="EMBL" id="MQT11163.1"/>
    </source>
</evidence>
<gene>
    <name evidence="3" type="ORF">F0357_00410</name>
</gene>
<dbReference type="SMART" id="SM00052">
    <property type="entry name" value="EAL"/>
    <property type="match status" value="1"/>
</dbReference>
<dbReference type="Proteomes" id="UP000332515">
    <property type="component" value="Unassembled WGS sequence"/>
</dbReference>
<dbReference type="EMBL" id="VWNA01000001">
    <property type="protein sequence ID" value="MQT11163.1"/>
    <property type="molecule type" value="Genomic_DNA"/>
</dbReference>
<evidence type="ECO:0000313" key="4">
    <source>
        <dbReference type="Proteomes" id="UP000332515"/>
    </source>
</evidence>
<dbReference type="CDD" id="cd01948">
    <property type="entry name" value="EAL"/>
    <property type="match status" value="1"/>
</dbReference>
<dbReference type="PROSITE" id="PS50883">
    <property type="entry name" value="EAL"/>
    <property type="match status" value="1"/>
</dbReference>
<accession>A0A6A7XXT3</accession>
<dbReference type="Pfam" id="PF00563">
    <property type="entry name" value="EAL"/>
    <property type="match status" value="1"/>
</dbReference>
<reference evidence="3 4" key="1">
    <citation type="submission" date="2019-09" db="EMBL/GenBank/DDBJ databases">
        <title>Segnochrobactrum spirostomi gen. nov., sp. nov., isolated from the ciliate Spirostomum cf. yagiui and description of a novel family, Segnochrobactraceae fam. nov. within the order Rhizobiales of the class Alphaproteobacteria.</title>
        <authorList>
            <person name="Akter S."/>
            <person name="Shazib S.U.A."/>
            <person name="Shin M.K."/>
        </authorList>
    </citation>
    <scope>NUCLEOTIDE SEQUENCE [LARGE SCALE GENOMIC DNA]</scope>
    <source>
        <strain evidence="3 4">Sp-1</strain>
    </source>
</reference>
<dbReference type="InterPro" id="IPR050706">
    <property type="entry name" value="Cyclic-di-GMP_PDE-like"/>
</dbReference>
<dbReference type="SUPFAM" id="SSF141868">
    <property type="entry name" value="EAL domain-like"/>
    <property type="match status" value="1"/>
</dbReference>
<feature type="compositionally biased region" description="Low complexity" evidence="1">
    <location>
        <begin position="76"/>
        <end position="86"/>
    </location>
</feature>
<evidence type="ECO:0000256" key="1">
    <source>
        <dbReference type="SAM" id="MobiDB-lite"/>
    </source>
</evidence>
<dbReference type="AlphaFoldDB" id="A0A6A7XXT3"/>
<dbReference type="InterPro" id="IPR035919">
    <property type="entry name" value="EAL_sf"/>
</dbReference>
<protein>
    <submittedName>
        <fullName evidence="3">EAL domain-containing protein</fullName>
    </submittedName>
</protein>
<dbReference type="InterPro" id="IPR001633">
    <property type="entry name" value="EAL_dom"/>
</dbReference>
<feature type="domain" description="EAL" evidence="2">
    <location>
        <begin position="88"/>
        <end position="335"/>
    </location>
</feature>
<dbReference type="PANTHER" id="PTHR33121">
    <property type="entry name" value="CYCLIC DI-GMP PHOSPHODIESTERASE PDEF"/>
    <property type="match status" value="1"/>
</dbReference>